<keyword evidence="2 6" id="KW-0812">Transmembrane</keyword>
<comment type="caution">
    <text evidence="7">The sequence shown here is derived from an EMBL/GenBank/DDBJ whole genome shotgun (WGS) entry which is preliminary data.</text>
</comment>
<dbReference type="InterPro" id="IPR035210">
    <property type="entry name" value="DUF5455"/>
</dbReference>
<feature type="transmembrane region" description="Helical" evidence="6">
    <location>
        <begin position="65"/>
        <end position="89"/>
    </location>
</feature>
<feature type="transmembrane region" description="Helical" evidence="6">
    <location>
        <begin position="24"/>
        <end position="45"/>
    </location>
</feature>
<dbReference type="Pfam" id="PF17537">
    <property type="entry name" value="DUF5455"/>
    <property type="match status" value="1"/>
</dbReference>
<evidence type="ECO:0000256" key="3">
    <source>
        <dbReference type="ARBA" id="ARBA00022870"/>
    </source>
</evidence>
<dbReference type="AlphaFoldDB" id="A0A850QYG9"/>
<dbReference type="EMBL" id="JABXOR010001408">
    <property type="protein sequence ID" value="NVP02834.1"/>
    <property type="molecule type" value="Genomic_DNA"/>
</dbReference>
<comment type="subcellular location">
    <subcellularLocation>
        <location evidence="1">Host membrane</location>
    </subcellularLocation>
</comment>
<dbReference type="GO" id="GO:0033644">
    <property type="term" value="C:host cell membrane"/>
    <property type="evidence" value="ECO:0007669"/>
    <property type="project" value="UniProtKB-SubCell"/>
</dbReference>
<sequence>MPYFIGYALFTALKWLIEKLGKKVAYFTLYVGLFTALALGFFAGINTILGQISQNMGLGFSELNAMLPSGVTTVMSFYFSSKAVMWSFLAQYKYMTMKKVFLN</sequence>
<evidence type="ECO:0000256" key="5">
    <source>
        <dbReference type="ARBA" id="ARBA00023136"/>
    </source>
</evidence>
<protein>
    <submittedName>
        <fullName evidence="7">DUF5455 family protein</fullName>
    </submittedName>
</protein>
<keyword evidence="3" id="KW-1043">Host membrane</keyword>
<dbReference type="Proteomes" id="UP000533429">
    <property type="component" value="Unassembled WGS sequence"/>
</dbReference>
<evidence type="ECO:0000313" key="7">
    <source>
        <dbReference type="EMBL" id="NVP02834.1"/>
    </source>
</evidence>
<keyword evidence="4 6" id="KW-1133">Transmembrane helix</keyword>
<reference evidence="7 8" key="1">
    <citation type="submission" date="2020-06" db="EMBL/GenBank/DDBJ databases">
        <title>Photobacterium damselae subsp. damselae comparative genomics.</title>
        <authorList>
            <person name="Osorio C.R."/>
        </authorList>
    </citation>
    <scope>NUCLEOTIDE SEQUENCE [LARGE SCALE GENOMIC DNA]</scope>
    <source>
        <strain evidence="7 8">TW250/03</strain>
    </source>
</reference>
<gene>
    <name evidence="7" type="ORF">HWA77_21740</name>
</gene>
<evidence type="ECO:0000256" key="4">
    <source>
        <dbReference type="ARBA" id="ARBA00022989"/>
    </source>
</evidence>
<accession>A0A850QYG9</accession>
<evidence type="ECO:0000256" key="2">
    <source>
        <dbReference type="ARBA" id="ARBA00022692"/>
    </source>
</evidence>
<evidence type="ECO:0000313" key="8">
    <source>
        <dbReference type="Proteomes" id="UP000533429"/>
    </source>
</evidence>
<evidence type="ECO:0000256" key="1">
    <source>
        <dbReference type="ARBA" id="ARBA00004551"/>
    </source>
</evidence>
<organism evidence="7 8">
    <name type="scientific">Photobacterium damselae subsp. damselae</name>
    <name type="common">Listonella damsela</name>
    <dbReference type="NCBI Taxonomy" id="85581"/>
    <lineage>
        <taxon>Bacteria</taxon>
        <taxon>Pseudomonadati</taxon>
        <taxon>Pseudomonadota</taxon>
        <taxon>Gammaproteobacteria</taxon>
        <taxon>Vibrionales</taxon>
        <taxon>Vibrionaceae</taxon>
        <taxon>Photobacterium</taxon>
    </lineage>
</organism>
<evidence type="ECO:0000256" key="6">
    <source>
        <dbReference type="SAM" id="Phobius"/>
    </source>
</evidence>
<keyword evidence="5 6" id="KW-0472">Membrane</keyword>
<name>A0A850QYG9_PHODD</name>
<proteinExistence type="predicted"/>